<protein>
    <submittedName>
        <fullName evidence="1">Uncharacterized protein</fullName>
    </submittedName>
</protein>
<accession>A0AAI8GCN7</accession>
<dbReference type="AlphaFoldDB" id="A0AAI8GCN7"/>
<name>A0AAI8GCN7_FERIS</name>
<dbReference type="KEGG" id="fia:NA23_01560"/>
<dbReference type="RefSeq" id="WP_145974438.1">
    <property type="nucleotide sequence ID" value="NZ_CP014334.2"/>
</dbReference>
<keyword evidence="2" id="KW-1185">Reference proteome</keyword>
<dbReference type="Proteomes" id="UP000093740">
    <property type="component" value="Chromosome"/>
</dbReference>
<reference evidence="1 2" key="1">
    <citation type="journal article" date="2015" name="Stand. Genomic Sci.">
        <title>Genome sequence of a native-feather degrading extremely thermophilic Eubacterium, Fervidobacterium islandicum AW-1.</title>
        <authorList>
            <person name="Lee Y.J."/>
            <person name="Jeong H."/>
            <person name="Park G.S."/>
            <person name="Kwak Y."/>
            <person name="Lee S.J."/>
            <person name="Lee S.J."/>
            <person name="Park M.K."/>
            <person name="Kim J.Y."/>
            <person name="Kang H.K."/>
            <person name="Shin J.H."/>
            <person name="Lee D.W."/>
        </authorList>
    </citation>
    <scope>NUCLEOTIDE SEQUENCE [LARGE SCALE GENOMIC DNA]</scope>
    <source>
        <strain evidence="1 2">AW-1</strain>
    </source>
</reference>
<organism evidence="1 2">
    <name type="scientific">Fervidobacterium islandicum</name>
    <dbReference type="NCBI Taxonomy" id="2423"/>
    <lineage>
        <taxon>Bacteria</taxon>
        <taxon>Thermotogati</taxon>
        <taxon>Thermotogota</taxon>
        <taxon>Thermotogae</taxon>
        <taxon>Thermotogales</taxon>
        <taxon>Fervidobacteriaceae</taxon>
        <taxon>Fervidobacterium</taxon>
    </lineage>
</organism>
<dbReference type="EMBL" id="CP014334">
    <property type="protein sequence ID" value="AMW32129.2"/>
    <property type="molecule type" value="Genomic_DNA"/>
</dbReference>
<proteinExistence type="predicted"/>
<evidence type="ECO:0000313" key="2">
    <source>
        <dbReference type="Proteomes" id="UP000093740"/>
    </source>
</evidence>
<gene>
    <name evidence="1" type="ORF">NA23_01560</name>
</gene>
<evidence type="ECO:0000313" key="1">
    <source>
        <dbReference type="EMBL" id="AMW32129.2"/>
    </source>
</evidence>
<sequence>MRNHLKRLNICAFIITVIFSSLIFAQGENLKLRVVFDKSVKPFYENVDLNISLMSTFSDVKENTARIVHVIGVSKESITRKVNDFVRDEKGDYVYFKGSYYRISDKRRYSYDEKQKKFVVDKNGRYVYLQEYAWARKQEDKYVISDFYALKSYEVQETKYFIFLVVTDIEISTFFIKSITPIVGKCSTIEKAIENAHRRFSTVVNEYSPDKLDIAVLFEKGFDPVLRTALLTQLQEDTRYNIYDRLYIDEVMEILRTSDLFGVEQIVLKFRPPKYLITFENLVQLDNQTAEDRYYFFENPVNGQYIRRTINGLDVPVRVEVGGYYRYDSTNKRYVFDIEKGSYVKYYKGPWEKDNYVFETRFYDYNLYKPTRLTTFYSFLMKVFDTQKGTLVSSKFFSKNIETILKEPVDRFGSEVVNFHTDGKVESYYSAARQVQEFLQTVFPLTAVISETFGEKAIVEGGKNIGAKPGYVFQSVSEGYTTGFLRLEKVLEKSSEGKIFYTVPGDDVEPHTLAFETKMYPNNIGLRFGMFMNKEAYGMKIGYIRSDIYGNYLWSLTFSLGIPYNANSQSDKTIVPMGLEFSKFLFGENFELVLGTSVKYISENSGETYISDYEIVAGVTLSSYVRNSVLSYGGACFYTSLTYTLPMSNFELSQNNINISLGFDLRF</sequence>